<dbReference type="EMBL" id="CP039712">
    <property type="protein sequence ID" value="QCI85596.1"/>
    <property type="molecule type" value="Genomic_DNA"/>
</dbReference>
<dbReference type="PROSITE" id="PS00584">
    <property type="entry name" value="PFKB_KINASES_2"/>
    <property type="match status" value="1"/>
</dbReference>
<dbReference type="FunFam" id="3.40.1190.20:FF:000001">
    <property type="entry name" value="Phosphofructokinase"/>
    <property type="match status" value="1"/>
</dbReference>
<evidence type="ECO:0000256" key="5">
    <source>
        <dbReference type="ARBA" id="ARBA00022777"/>
    </source>
</evidence>
<dbReference type="EC" id="2.7.1.144" evidence="8"/>
<evidence type="ECO:0000256" key="9">
    <source>
        <dbReference type="RuleBase" id="RU369061"/>
    </source>
</evidence>
<keyword evidence="6 8" id="KW-0067">ATP-binding</keyword>
<dbReference type="InterPro" id="IPR029056">
    <property type="entry name" value="Ribokinase-like"/>
</dbReference>
<keyword evidence="4 8" id="KW-0547">Nucleotide-binding</keyword>
<dbReference type="NCBIfam" id="TIGR03168">
    <property type="entry name" value="1-PFK"/>
    <property type="match status" value="1"/>
</dbReference>
<keyword evidence="5 9" id="KW-0418">Kinase</keyword>
<comment type="pathway">
    <text evidence="8">Carbohydrate metabolism; D-tagatose 6-phosphate degradation; D-glyceraldehyde 3-phosphate and glycerone phosphate from D-tagatose 6-phosphate: step 1/2.</text>
</comment>
<dbReference type="InterPro" id="IPR017583">
    <property type="entry name" value="Tagatose/fructose_Pkinase"/>
</dbReference>
<gene>
    <name evidence="11" type="primary">pfkB</name>
    <name evidence="11" type="ORF">FA707_00815</name>
</gene>
<evidence type="ECO:0000259" key="10">
    <source>
        <dbReference type="Pfam" id="PF00294"/>
    </source>
</evidence>
<dbReference type="RefSeq" id="WP_136952442.1">
    <property type="nucleotide sequence ID" value="NZ_CP039712.1"/>
</dbReference>
<comment type="catalytic activity">
    <reaction evidence="8">
        <text>D-tagatofuranose 6-phosphate + ATP = D-tagatofuranose 1,6-bisphosphate + ADP + H(+)</text>
        <dbReference type="Rhea" id="RHEA:12420"/>
        <dbReference type="ChEBI" id="CHEBI:15378"/>
        <dbReference type="ChEBI" id="CHEBI:30616"/>
        <dbReference type="ChEBI" id="CHEBI:58694"/>
        <dbReference type="ChEBI" id="CHEBI:58695"/>
        <dbReference type="ChEBI" id="CHEBI:456216"/>
        <dbReference type="EC" id="2.7.1.144"/>
    </reaction>
</comment>
<dbReference type="GO" id="GO:0016052">
    <property type="term" value="P:carbohydrate catabolic process"/>
    <property type="evidence" value="ECO:0007669"/>
    <property type="project" value="UniProtKB-ARBA"/>
</dbReference>
<evidence type="ECO:0000313" key="12">
    <source>
        <dbReference type="Proteomes" id="UP000298615"/>
    </source>
</evidence>
<dbReference type="KEGG" id="vao:FA707_00815"/>
<keyword evidence="3 8" id="KW-0423">Lactose metabolism</keyword>
<dbReference type="GO" id="GO:2001059">
    <property type="term" value="P:D-tagatose 6-phosphate catabolic process"/>
    <property type="evidence" value="ECO:0007669"/>
    <property type="project" value="UniProtKB-UniPathway"/>
</dbReference>
<dbReference type="Proteomes" id="UP000298615">
    <property type="component" value="Chromosome"/>
</dbReference>
<comment type="function">
    <text evidence="9">Catalyzes the ATP-dependent phosphorylation of fructose-l-phosphate to fructose-l,6-bisphosphate.</text>
</comment>
<dbReference type="Gene3D" id="3.40.1190.20">
    <property type="match status" value="1"/>
</dbReference>
<dbReference type="GO" id="GO:0009024">
    <property type="term" value="F:tagatose-6-phosphate kinase activity"/>
    <property type="evidence" value="ECO:0007669"/>
    <property type="project" value="UniProtKB-EC"/>
</dbReference>
<dbReference type="GO" id="GO:0005829">
    <property type="term" value="C:cytosol"/>
    <property type="evidence" value="ECO:0007669"/>
    <property type="project" value="TreeGrafter"/>
</dbReference>
<dbReference type="GO" id="GO:0044281">
    <property type="term" value="P:small molecule metabolic process"/>
    <property type="evidence" value="ECO:0007669"/>
    <property type="project" value="UniProtKB-ARBA"/>
</dbReference>
<evidence type="ECO:0000256" key="1">
    <source>
        <dbReference type="ARBA" id="ARBA00005380"/>
    </source>
</evidence>
<proteinExistence type="inferred from homology"/>
<dbReference type="NCBIfam" id="TIGR03828">
    <property type="entry name" value="pfkB"/>
    <property type="match status" value="1"/>
</dbReference>
<dbReference type="OrthoDB" id="9801219at2"/>
<feature type="domain" description="Carbohydrate kinase PfkB" evidence="10">
    <location>
        <begin position="10"/>
        <end position="280"/>
    </location>
</feature>
<dbReference type="GO" id="GO:0008662">
    <property type="term" value="F:1-phosphofructokinase activity"/>
    <property type="evidence" value="ECO:0007669"/>
    <property type="project" value="UniProtKB-UniRule"/>
</dbReference>
<evidence type="ECO:0000256" key="8">
    <source>
        <dbReference type="PIRNR" id="PIRNR000535"/>
    </source>
</evidence>
<reference evidence="11 12" key="1">
    <citation type="submission" date="2019-04" db="EMBL/GenBank/DDBJ databases">
        <title>Vagococcus sp. nov., isolated from faeces of yaks (Bos grunniens).</title>
        <authorList>
            <person name="Ge Y."/>
        </authorList>
    </citation>
    <scope>NUCLEOTIDE SEQUENCE [LARGE SCALE GENOMIC DNA]</scope>
    <source>
        <strain evidence="11 12">MN-17</strain>
    </source>
</reference>
<evidence type="ECO:0000256" key="6">
    <source>
        <dbReference type="ARBA" id="ARBA00022840"/>
    </source>
</evidence>
<name>A0A4D7CT17_9ENTE</name>
<dbReference type="InterPro" id="IPR002173">
    <property type="entry name" value="Carboh/pur_kinase_PfkB_CS"/>
</dbReference>
<evidence type="ECO:0000256" key="2">
    <source>
        <dbReference type="ARBA" id="ARBA00022679"/>
    </source>
</evidence>
<comment type="catalytic activity">
    <reaction evidence="7 9">
        <text>beta-D-fructose 1-phosphate + ATP = beta-D-fructose 1,6-bisphosphate + ADP + H(+)</text>
        <dbReference type="Rhea" id="RHEA:14213"/>
        <dbReference type="ChEBI" id="CHEBI:15378"/>
        <dbReference type="ChEBI" id="CHEBI:30616"/>
        <dbReference type="ChEBI" id="CHEBI:32966"/>
        <dbReference type="ChEBI" id="CHEBI:138881"/>
        <dbReference type="ChEBI" id="CHEBI:456216"/>
        <dbReference type="EC" id="2.7.1.56"/>
    </reaction>
</comment>
<evidence type="ECO:0000256" key="4">
    <source>
        <dbReference type="ARBA" id="ARBA00022741"/>
    </source>
</evidence>
<dbReference type="InterPro" id="IPR011611">
    <property type="entry name" value="PfkB_dom"/>
</dbReference>
<dbReference type="AlphaFoldDB" id="A0A4D7CT17"/>
<dbReference type="Pfam" id="PF00294">
    <property type="entry name" value="PfkB"/>
    <property type="match status" value="1"/>
</dbReference>
<dbReference type="GO" id="GO:0005988">
    <property type="term" value="P:lactose metabolic process"/>
    <property type="evidence" value="ECO:0007669"/>
    <property type="project" value="UniProtKB-KW"/>
</dbReference>
<keyword evidence="2 8" id="KW-0808">Transferase</keyword>
<evidence type="ECO:0000256" key="7">
    <source>
        <dbReference type="ARBA" id="ARBA00047745"/>
    </source>
</evidence>
<dbReference type="SUPFAM" id="SSF53613">
    <property type="entry name" value="Ribokinase-like"/>
    <property type="match status" value="1"/>
</dbReference>
<dbReference type="GO" id="GO:0005524">
    <property type="term" value="F:ATP binding"/>
    <property type="evidence" value="ECO:0007669"/>
    <property type="project" value="UniProtKB-UniRule"/>
</dbReference>
<dbReference type="InterPro" id="IPR022463">
    <property type="entry name" value="1-PFruKinase"/>
</dbReference>
<evidence type="ECO:0000313" key="11">
    <source>
        <dbReference type="EMBL" id="QCI85596.1"/>
    </source>
</evidence>
<dbReference type="PIRSF" id="PIRSF000535">
    <property type="entry name" value="1PFK/6PFK/LacC"/>
    <property type="match status" value="1"/>
</dbReference>
<keyword evidence="12" id="KW-1185">Reference proteome</keyword>
<dbReference type="PROSITE" id="PS00583">
    <property type="entry name" value="PFKB_KINASES_1"/>
    <property type="match status" value="1"/>
</dbReference>
<comment type="similarity">
    <text evidence="1">Belongs to the carbohydrate kinase pfkB family.</text>
</comment>
<dbReference type="PANTHER" id="PTHR46566">
    <property type="entry name" value="1-PHOSPHOFRUCTOKINASE-RELATED"/>
    <property type="match status" value="1"/>
</dbReference>
<protein>
    <recommendedName>
        <fullName evidence="8">Tagatose-6-phosphate kinase</fullName>
        <ecNumber evidence="8">2.7.1.144</ecNumber>
    </recommendedName>
</protein>
<dbReference type="PANTHER" id="PTHR46566:SF1">
    <property type="entry name" value="1-PHOSPHOFRUCTOKINASE"/>
    <property type="match status" value="1"/>
</dbReference>
<dbReference type="UniPathway" id="UPA00704">
    <property type="reaction ID" value="UER00715"/>
</dbReference>
<accession>A0A4D7CT17</accession>
<organism evidence="11 12">
    <name type="scientific">Vagococcus zengguangii</name>
    <dbReference type="NCBI Taxonomy" id="2571750"/>
    <lineage>
        <taxon>Bacteria</taxon>
        <taxon>Bacillati</taxon>
        <taxon>Bacillota</taxon>
        <taxon>Bacilli</taxon>
        <taxon>Lactobacillales</taxon>
        <taxon>Enterococcaceae</taxon>
        <taxon>Vagococcus</taxon>
    </lineage>
</organism>
<evidence type="ECO:0000256" key="3">
    <source>
        <dbReference type="ARBA" id="ARBA00022736"/>
    </source>
</evidence>
<sequence length="305" mass="33261">MIYTVTLNPSIDYVFKVERFEEGCLNHIFDEEALPGGKGLNVSRIMKELGTTSTNLGFLGGFTGSFIEDKLEEYQIAHDFVRIAHSTRINLKMKSATETELNGMGPTITSQERQQFMENINKIEAGDVVILSGSIPHSLSENFYEDIVSIVEAKGASFVVDTSGEKLWKLLAKKPLLVKPNRDELALLFNRKINSLTEIIECGQALLTKGAQHVIVSLGGEGSVYIGQTGIYKARPIKGQLVNSVGAGDSMVAGFIDTLIKTQNPLDAYRVAVACGTSTAFTQDLANLSQINEVLPSVSIKQVKE</sequence>
<comment type="similarity">
    <text evidence="8">Belongs to the carbohydrate kinase PfkB family. LacC subfamily.</text>
</comment>
<dbReference type="CDD" id="cd01164">
    <property type="entry name" value="FruK_PfkB_like"/>
    <property type="match status" value="1"/>
</dbReference>